<gene>
    <name evidence="2" type="ORF">B1202_14000</name>
</gene>
<dbReference type="Proteomes" id="UP000191160">
    <property type="component" value="Unassembled WGS sequence"/>
</dbReference>
<feature type="domain" description="DUF1543" evidence="1">
    <location>
        <begin position="16"/>
        <end position="61"/>
    </location>
</feature>
<name>A0A1T1GRJ9_9GAMM</name>
<keyword evidence="3" id="KW-1185">Reference proteome</keyword>
<evidence type="ECO:0000313" key="2">
    <source>
        <dbReference type="EMBL" id="OOV80221.1"/>
    </source>
</evidence>
<dbReference type="EMBL" id="MVKX01000010">
    <property type="protein sequence ID" value="OOV80221.1"/>
    <property type="molecule type" value="Genomic_DNA"/>
</dbReference>
<dbReference type="Gene3D" id="3.50.100.10">
    <property type="entry name" value="protein il1583 domain"/>
    <property type="match status" value="1"/>
</dbReference>
<dbReference type="AlphaFoldDB" id="A0A1T1GRJ9"/>
<dbReference type="Pfam" id="PF07566">
    <property type="entry name" value="DUF1543"/>
    <property type="match status" value="1"/>
</dbReference>
<dbReference type="RefSeq" id="WP_078191225.1">
    <property type="nucleotide sequence ID" value="NZ_JAMCOZ010000016.1"/>
</dbReference>
<proteinExistence type="predicted"/>
<accession>A0A1T1GRJ9</accession>
<organism evidence="2 3">
    <name type="scientific">Acinetobacter amyesii</name>
    <dbReference type="NCBI Taxonomy" id="2942470"/>
    <lineage>
        <taxon>Bacteria</taxon>
        <taxon>Pseudomonadati</taxon>
        <taxon>Pseudomonadota</taxon>
        <taxon>Gammaproteobacteria</taxon>
        <taxon>Moraxellales</taxon>
        <taxon>Moraxellaceae</taxon>
        <taxon>Acinetobacter</taxon>
    </lineage>
</organism>
<reference evidence="2 3" key="1">
    <citation type="submission" date="2017-02" db="EMBL/GenBank/DDBJ databases">
        <title>Acinetobacter sp. ANC 4945, whole genome shotgun sequencing project.</title>
        <authorList>
            <person name="Radolfova-Krizova L."/>
            <person name="Al Atrouni A."/>
            <person name="Nemec A."/>
        </authorList>
    </citation>
    <scope>NUCLEOTIDE SEQUENCE [LARGE SCALE GENOMIC DNA]</scope>
    <source>
        <strain evidence="2 3">ANC 4945</strain>
    </source>
</reference>
<sequence>MSSLFMVMLGGRHARANIEVHDVILAVGNALEEVYPQLRTAWFGEQKGLHIDAWAQVHTVSTENRHYRIQFCDAAPRAEDEKLWLINLGGYDAREFRELHRYVLVTGQNASVAKQRGKAFFESHWQKQHTDRTLDVDDCIAIDHVYGRYIELVETPYSQQNSWKNDYILINEHL</sequence>
<dbReference type="Gene3D" id="3.10.20.10">
    <property type="match status" value="1"/>
</dbReference>
<protein>
    <recommendedName>
        <fullName evidence="1">DUF1543 domain-containing protein</fullName>
    </recommendedName>
</protein>
<evidence type="ECO:0000313" key="3">
    <source>
        <dbReference type="Proteomes" id="UP000191160"/>
    </source>
</evidence>
<comment type="caution">
    <text evidence="2">The sequence shown here is derived from an EMBL/GenBank/DDBJ whole genome shotgun (WGS) entry which is preliminary data.</text>
</comment>
<evidence type="ECO:0000259" key="1">
    <source>
        <dbReference type="Pfam" id="PF07566"/>
    </source>
</evidence>
<dbReference type="InterPro" id="IPR011440">
    <property type="entry name" value="DUF1543"/>
</dbReference>